<evidence type="ECO:0000259" key="2">
    <source>
        <dbReference type="Pfam" id="PF09811"/>
    </source>
</evidence>
<keyword evidence="4" id="KW-1185">Reference proteome</keyword>
<dbReference type="STRING" id="36022.A0A1V2KZB5"/>
<protein>
    <recommendedName>
        <fullName evidence="2">Essential protein Yae1 N-terminal domain-containing protein</fullName>
    </recommendedName>
</protein>
<comment type="similarity">
    <text evidence="1">Belongs to the LTO1 family.</text>
</comment>
<evidence type="ECO:0000313" key="4">
    <source>
        <dbReference type="Proteomes" id="UP000189513"/>
    </source>
</evidence>
<proteinExistence type="inferred from homology"/>
<organism evidence="3 4">
    <name type="scientific">Cyberlindnera fabianii</name>
    <name type="common">Yeast</name>
    <name type="synonym">Hansenula fabianii</name>
    <dbReference type="NCBI Taxonomy" id="36022"/>
    <lineage>
        <taxon>Eukaryota</taxon>
        <taxon>Fungi</taxon>
        <taxon>Dikarya</taxon>
        <taxon>Ascomycota</taxon>
        <taxon>Saccharomycotina</taxon>
        <taxon>Saccharomycetes</taxon>
        <taxon>Phaffomycetales</taxon>
        <taxon>Phaffomycetaceae</taxon>
        <taxon>Cyberlindnera</taxon>
    </lineage>
</organism>
<evidence type="ECO:0000313" key="3">
    <source>
        <dbReference type="EMBL" id="ONH64943.1"/>
    </source>
</evidence>
<dbReference type="PANTHER" id="PTHR28532:SF1">
    <property type="entry name" value="ORAL CANCER OVEREXPRESSED 1"/>
    <property type="match status" value="1"/>
</dbReference>
<dbReference type="Proteomes" id="UP000189513">
    <property type="component" value="Unassembled WGS sequence"/>
</dbReference>
<name>A0A1V2KZB5_CYBFA</name>
<feature type="domain" description="Essential protein Yae1 N-terminal" evidence="2">
    <location>
        <begin position="17"/>
        <end position="52"/>
    </location>
</feature>
<dbReference type="InterPro" id="IPR052436">
    <property type="entry name" value="LTO1_adapter"/>
</dbReference>
<dbReference type="VEuPathDB" id="FungiDB:BON22_5249"/>
<dbReference type="OMA" id="VGFQRFV"/>
<dbReference type="AlphaFoldDB" id="A0A1V2KZB5"/>
<dbReference type="InterPro" id="IPR019191">
    <property type="entry name" value="Essential_protein_Yae1_N"/>
</dbReference>
<dbReference type="PANTHER" id="PTHR28532">
    <property type="entry name" value="GEO13458P1"/>
    <property type="match status" value="1"/>
</dbReference>
<accession>A0A1V2KZB5</accession>
<gene>
    <name evidence="3" type="ORF">BON22_5249</name>
</gene>
<reference evidence="4" key="1">
    <citation type="journal article" date="2017" name="Genome Announc.">
        <title>Genome sequences of Cyberlindnera fabianii 65, Pichia kudriavzevii 129, and Saccharomyces cerevisiae 131 isolated from fermented masau fruits in Zimbabwe.</title>
        <authorList>
            <person name="van Rijswijck I.M.H."/>
            <person name="Derks M.F.L."/>
            <person name="Abee T."/>
            <person name="de Ridder D."/>
            <person name="Smid E.J."/>
        </authorList>
    </citation>
    <scope>NUCLEOTIDE SEQUENCE [LARGE SCALE GENOMIC DNA]</scope>
    <source>
        <strain evidence="4">65</strain>
    </source>
</reference>
<sequence>MDLDDVLNLEEQFYQEGFREGQAESTKKSYIEGKEYGLQFGFQKFVLMGEVNAIVELLANGLVGEPLSSQAESNLSQMRELLDQIKMDNESENVLESQRIMIKVKNKLRVLSNLIKKQVTLNQLDDMANHVSGVEKEKTQANIALNDDGMW</sequence>
<dbReference type="EMBL" id="MPUK01000015">
    <property type="protein sequence ID" value="ONH64943.1"/>
    <property type="molecule type" value="Genomic_DNA"/>
</dbReference>
<dbReference type="Pfam" id="PF09811">
    <property type="entry name" value="Yae1_N"/>
    <property type="match status" value="1"/>
</dbReference>
<evidence type="ECO:0000256" key="1">
    <source>
        <dbReference type="ARBA" id="ARBA00038090"/>
    </source>
</evidence>
<comment type="caution">
    <text evidence="3">The sequence shown here is derived from an EMBL/GenBank/DDBJ whole genome shotgun (WGS) entry which is preliminary data.</text>
</comment>